<comment type="similarity">
    <text evidence="1">Belongs to the glycosyltransferase 15 family.</text>
</comment>
<feature type="active site" description="Nucleophile" evidence="4">
    <location>
        <position position="324"/>
    </location>
</feature>
<sequence length="351" mass="40369">MLSLFLLAITESYLHRRSFFVHRPSAPLDAPFATSCREPDLSAPREDAVFVMMARNSEREQARHTIVSLEQHFNRWYTYPIIFFNDEEWEQEFIDAIRGSTAANVSFEVIPPEVWGFPEGMDADAARAAIKEQEEKNVFHGGEEGYHRMCRFYSGYVSLLSFISAIDTLNLGGPVSRRRPLRCPSSPLLPCISAQELADENANKHSQLYNLDVMQPYRWYWRLDPDTDFYCALTYDPFAEMARTGKVYGYTIALRELLNTVPSLFARTSAYKEAKGLPTLGLWRATVNAAVLPWPLRGWLGLFLDNTDRRGDSWSGCHYWSNFEIGDMDFFRGRRYQDYFAAMDEAGGVLF</sequence>
<dbReference type="Proteomes" id="UP000267145">
    <property type="component" value="Unassembled WGS sequence"/>
</dbReference>
<dbReference type="GO" id="GO:0000032">
    <property type="term" value="P:cell wall mannoprotein biosynthetic process"/>
    <property type="evidence" value="ECO:0007669"/>
    <property type="project" value="TreeGrafter"/>
</dbReference>
<dbReference type="GO" id="GO:0005794">
    <property type="term" value="C:Golgi apparatus"/>
    <property type="evidence" value="ECO:0007669"/>
    <property type="project" value="TreeGrafter"/>
</dbReference>
<evidence type="ECO:0000256" key="4">
    <source>
        <dbReference type="PIRSR" id="PIRSR018153-1"/>
    </source>
</evidence>
<keyword evidence="2" id="KW-0328">Glycosyltransferase</keyword>
<evidence type="ECO:0000313" key="6">
    <source>
        <dbReference type="Proteomes" id="UP000267145"/>
    </source>
</evidence>
<dbReference type="InterPro" id="IPR002685">
    <property type="entry name" value="Glyco_trans_15"/>
</dbReference>
<keyword evidence="6" id="KW-1185">Reference proteome</keyword>
<proteinExistence type="inferred from homology"/>
<dbReference type="PANTHER" id="PTHR31121">
    <property type="entry name" value="ALPHA-1,2 MANNOSYLTRANSFERASE KTR1"/>
    <property type="match status" value="1"/>
</dbReference>
<reference evidence="5 6" key="1">
    <citation type="submission" date="2018-10" db="EMBL/GenBank/DDBJ databases">
        <title>Genome sequence of Verticillium nonalfalfae VnAa140.</title>
        <authorList>
            <person name="Stajich J.E."/>
            <person name="Kasson M.T."/>
        </authorList>
    </citation>
    <scope>NUCLEOTIDE SEQUENCE [LARGE SCALE GENOMIC DNA]</scope>
    <source>
        <strain evidence="5 6">VnAa140</strain>
    </source>
</reference>
<dbReference type="GO" id="GO:0006487">
    <property type="term" value="P:protein N-linked glycosylation"/>
    <property type="evidence" value="ECO:0007669"/>
    <property type="project" value="TreeGrafter"/>
</dbReference>
<gene>
    <name evidence="5" type="ORF">D7B24_007380</name>
</gene>
<accession>A0A3M9Y810</accession>
<evidence type="ECO:0000256" key="3">
    <source>
        <dbReference type="ARBA" id="ARBA00022679"/>
    </source>
</evidence>
<dbReference type="GeneID" id="39611069"/>
<comment type="caution">
    <text evidence="5">The sequence shown here is derived from an EMBL/GenBank/DDBJ whole genome shotgun (WGS) entry which is preliminary data.</text>
</comment>
<dbReference type="AlphaFoldDB" id="A0A3M9Y810"/>
<dbReference type="RefSeq" id="XP_028494483.1">
    <property type="nucleotide sequence ID" value="XM_028641490.1"/>
</dbReference>
<organism evidence="5 6">
    <name type="scientific">Verticillium nonalfalfae</name>
    <dbReference type="NCBI Taxonomy" id="1051616"/>
    <lineage>
        <taxon>Eukaryota</taxon>
        <taxon>Fungi</taxon>
        <taxon>Dikarya</taxon>
        <taxon>Ascomycota</taxon>
        <taxon>Pezizomycotina</taxon>
        <taxon>Sordariomycetes</taxon>
        <taxon>Hypocreomycetidae</taxon>
        <taxon>Glomerellales</taxon>
        <taxon>Plectosphaerellaceae</taxon>
        <taxon>Verticillium</taxon>
    </lineage>
</organism>
<evidence type="ECO:0000313" key="5">
    <source>
        <dbReference type="EMBL" id="RNJ56325.1"/>
    </source>
</evidence>
<dbReference type="PANTHER" id="PTHR31121:SF2">
    <property type="entry name" value="MANNOSYLTRANSFERASE KTR5-RELATED"/>
    <property type="match status" value="1"/>
</dbReference>
<evidence type="ECO:0000256" key="1">
    <source>
        <dbReference type="ARBA" id="ARBA00007677"/>
    </source>
</evidence>
<dbReference type="GO" id="GO:0016020">
    <property type="term" value="C:membrane"/>
    <property type="evidence" value="ECO:0007669"/>
    <property type="project" value="InterPro"/>
</dbReference>
<dbReference type="GO" id="GO:0000026">
    <property type="term" value="F:alpha-1,2-mannosyltransferase activity"/>
    <property type="evidence" value="ECO:0007669"/>
    <property type="project" value="TreeGrafter"/>
</dbReference>
<dbReference type="SUPFAM" id="SSF53448">
    <property type="entry name" value="Nucleotide-diphospho-sugar transferases"/>
    <property type="match status" value="1"/>
</dbReference>
<name>A0A3M9Y810_9PEZI</name>
<dbReference type="Gene3D" id="3.90.550.10">
    <property type="entry name" value="Spore Coat Polysaccharide Biosynthesis Protein SpsA, Chain A"/>
    <property type="match status" value="1"/>
</dbReference>
<dbReference type="EMBL" id="RBVV01000059">
    <property type="protein sequence ID" value="RNJ56325.1"/>
    <property type="molecule type" value="Genomic_DNA"/>
</dbReference>
<dbReference type="Pfam" id="PF01793">
    <property type="entry name" value="Glyco_transf_15"/>
    <property type="match status" value="2"/>
</dbReference>
<keyword evidence="3" id="KW-0808">Transferase</keyword>
<protein>
    <submittedName>
        <fullName evidence="5">Uncharacterized protein</fullName>
    </submittedName>
</protein>
<evidence type="ECO:0000256" key="2">
    <source>
        <dbReference type="ARBA" id="ARBA00022676"/>
    </source>
</evidence>
<dbReference type="InterPro" id="IPR029044">
    <property type="entry name" value="Nucleotide-diphossugar_trans"/>
</dbReference>
<dbReference type="PIRSF" id="PIRSF018153">
    <property type="entry name" value="Glyco_trans_15"/>
    <property type="match status" value="1"/>
</dbReference>